<feature type="domain" description="Protein-glutamine gamma-glutamyltransferase-like C-terminal" evidence="2">
    <location>
        <begin position="156"/>
        <end position="221"/>
    </location>
</feature>
<evidence type="ECO:0000313" key="3">
    <source>
        <dbReference type="EMBL" id="OEK05951.1"/>
    </source>
</evidence>
<dbReference type="InterPro" id="IPR025403">
    <property type="entry name" value="TgpA-like_C"/>
</dbReference>
<keyword evidence="1" id="KW-0732">Signal</keyword>
<dbReference type="Pfam" id="PF13559">
    <property type="entry name" value="DUF4129"/>
    <property type="match status" value="1"/>
</dbReference>
<evidence type="ECO:0000313" key="4">
    <source>
        <dbReference type="Proteomes" id="UP000095552"/>
    </source>
</evidence>
<gene>
    <name evidence="3" type="ORF">BFP71_07515</name>
</gene>
<dbReference type="STRING" id="1563681.BFP71_07515"/>
<feature type="signal peptide" evidence="1">
    <location>
        <begin position="1"/>
        <end position="19"/>
    </location>
</feature>
<comment type="caution">
    <text evidence="3">The sequence shown here is derived from an EMBL/GenBank/DDBJ whole genome shotgun (WGS) entry which is preliminary data.</text>
</comment>
<dbReference type="EMBL" id="MDGQ01000004">
    <property type="protein sequence ID" value="OEK05951.1"/>
    <property type="molecule type" value="Genomic_DNA"/>
</dbReference>
<protein>
    <recommendedName>
        <fullName evidence="2">Protein-glutamine gamma-glutamyltransferase-like C-terminal domain-containing protein</fullName>
    </recommendedName>
</protein>
<dbReference type="OrthoDB" id="5491447at2"/>
<evidence type="ECO:0000256" key="1">
    <source>
        <dbReference type="SAM" id="SignalP"/>
    </source>
</evidence>
<keyword evidence="4" id="KW-1185">Reference proteome</keyword>
<sequence>MRIINGLILLFFFSCSALAQGLNTAEPVIEIREFNEQKLADYRANSDFQYELVKPEPPNAFERLVARVQDWFWRVLNSGTTGTIIEILWKGGLVFAFVYFIIKIFGVEVSTLFKPSKPNKLDYEVNEEQLDAINFEEEIAKALTQKQWRFAIRLTYLNALKRMADAGLLKVKKGKTNRDYLYELSGSDAENDFERLSFIFDYTWYGHFEADDSIAAQAQEHFANIVDIKGKGK</sequence>
<organism evidence="3 4">
    <name type="scientific">Roseivirga misakiensis</name>
    <dbReference type="NCBI Taxonomy" id="1563681"/>
    <lineage>
        <taxon>Bacteria</taxon>
        <taxon>Pseudomonadati</taxon>
        <taxon>Bacteroidota</taxon>
        <taxon>Cytophagia</taxon>
        <taxon>Cytophagales</taxon>
        <taxon>Roseivirgaceae</taxon>
        <taxon>Roseivirga</taxon>
    </lineage>
</organism>
<dbReference type="Proteomes" id="UP000095552">
    <property type="component" value="Unassembled WGS sequence"/>
</dbReference>
<accession>A0A1E5T3N8</accession>
<dbReference type="PROSITE" id="PS51257">
    <property type="entry name" value="PROKAR_LIPOPROTEIN"/>
    <property type="match status" value="1"/>
</dbReference>
<name>A0A1E5T3N8_9BACT</name>
<dbReference type="AlphaFoldDB" id="A0A1E5T3N8"/>
<reference evidence="3 4" key="1">
    <citation type="submission" date="2016-08" db="EMBL/GenBank/DDBJ databases">
        <title>Draft genome of Fabibacter sp. strain SK-8.</title>
        <authorList>
            <person name="Wong S.-K."/>
            <person name="Hamasaki K."/>
            <person name="Yoshizawa S."/>
        </authorList>
    </citation>
    <scope>NUCLEOTIDE SEQUENCE [LARGE SCALE GENOMIC DNA]</scope>
    <source>
        <strain evidence="3 4">SK-8</strain>
    </source>
</reference>
<proteinExistence type="predicted"/>
<feature type="chain" id="PRO_5009185990" description="Protein-glutamine gamma-glutamyltransferase-like C-terminal domain-containing protein" evidence="1">
    <location>
        <begin position="20"/>
        <end position="233"/>
    </location>
</feature>
<dbReference type="RefSeq" id="WP_069834870.1">
    <property type="nucleotide sequence ID" value="NZ_MDGQ01000004.1"/>
</dbReference>
<evidence type="ECO:0000259" key="2">
    <source>
        <dbReference type="Pfam" id="PF13559"/>
    </source>
</evidence>